<accession>A0A7S1ML21</accession>
<name>A0A7S1ML21_ALECA</name>
<evidence type="ECO:0000313" key="1">
    <source>
        <dbReference type="EMBL" id="CAD9134655.1"/>
    </source>
</evidence>
<proteinExistence type="predicted"/>
<gene>
    <name evidence="1" type="ORF">ACAT0790_LOCUS23864</name>
</gene>
<reference evidence="1" key="1">
    <citation type="submission" date="2021-01" db="EMBL/GenBank/DDBJ databases">
        <authorList>
            <person name="Corre E."/>
            <person name="Pelletier E."/>
            <person name="Niang G."/>
            <person name="Scheremetjew M."/>
            <person name="Finn R."/>
            <person name="Kale V."/>
            <person name="Holt S."/>
            <person name="Cochrane G."/>
            <person name="Meng A."/>
            <person name="Brown T."/>
            <person name="Cohen L."/>
        </authorList>
    </citation>
    <scope>NUCLEOTIDE SEQUENCE</scope>
    <source>
        <strain evidence="1">OF101</strain>
    </source>
</reference>
<evidence type="ECO:0008006" key="2">
    <source>
        <dbReference type="Google" id="ProtNLM"/>
    </source>
</evidence>
<protein>
    <recommendedName>
        <fullName evidence="2">Lipid-binding serum glycoprotein N-terminal domain-containing protein</fullName>
    </recommendedName>
</protein>
<dbReference type="AlphaFoldDB" id="A0A7S1ML21"/>
<organism evidence="1">
    <name type="scientific">Alexandrium catenella</name>
    <name type="common">Red tide dinoflagellate</name>
    <name type="synonym">Gonyaulax catenella</name>
    <dbReference type="NCBI Taxonomy" id="2925"/>
    <lineage>
        <taxon>Eukaryota</taxon>
        <taxon>Sar</taxon>
        <taxon>Alveolata</taxon>
        <taxon>Dinophyceae</taxon>
        <taxon>Gonyaulacales</taxon>
        <taxon>Pyrocystaceae</taxon>
        <taxon>Alexandrium</taxon>
    </lineage>
</organism>
<sequence>MGQALPILLKYCGNFETVLIQTILGWLTPIDQDFGPFAVELHSASVEDDDDTHIDLKEFNLEGVGLHGKVTADIPGLGRQELPINLSLGMNKSLENRACQVQVHNFDFDENDHAGDPDVTQRGLLGDIGGMMGGLVGGSLLETFKQILQMDAINSWVCDKVSSIVNQKISEHLGDGDSDGDVSDGDSGSD</sequence>
<dbReference type="EMBL" id="HBGE01039662">
    <property type="protein sequence ID" value="CAD9134655.1"/>
    <property type="molecule type" value="Transcribed_RNA"/>
</dbReference>